<evidence type="ECO:0000256" key="3">
    <source>
        <dbReference type="ARBA" id="ARBA00022729"/>
    </source>
</evidence>
<reference evidence="7 8" key="1">
    <citation type="submission" date="2019-06" db="EMBL/GenBank/DDBJ databases">
        <title>Discovery of a novel chromosome fission-fusion reversal in muntjac.</title>
        <authorList>
            <person name="Mudd A.B."/>
            <person name="Bredeson J.V."/>
            <person name="Baum R."/>
            <person name="Hockemeyer D."/>
            <person name="Rokhsar D.S."/>
        </authorList>
    </citation>
    <scope>NUCLEOTIDE SEQUENCE [LARGE SCALE GENOMIC DNA]</scope>
    <source>
        <strain evidence="7">UTSW_UCB_Mm</strain>
        <tissue evidence="7">Fibroblast cell line</tissue>
    </source>
</reference>
<dbReference type="InterPro" id="IPR005533">
    <property type="entry name" value="AMOP_dom"/>
</dbReference>
<comment type="caution">
    <text evidence="7">The sequence shown here is derived from an EMBL/GenBank/DDBJ whole genome shotgun (WGS) entry which is preliminary data.</text>
</comment>
<dbReference type="PANTHER" id="PTHR10239">
    <property type="entry name" value="ISTHMIN-2"/>
    <property type="match status" value="1"/>
</dbReference>
<dbReference type="EMBL" id="VCEA01000003">
    <property type="protein sequence ID" value="KAB0344651.1"/>
    <property type="molecule type" value="Genomic_DNA"/>
</dbReference>
<dbReference type="SMART" id="SM00723">
    <property type="entry name" value="AMOP"/>
    <property type="match status" value="1"/>
</dbReference>
<feature type="region of interest" description="Disordered" evidence="5">
    <location>
        <begin position="1"/>
        <end position="20"/>
    </location>
</feature>
<dbReference type="GO" id="GO:0005576">
    <property type="term" value="C:extracellular region"/>
    <property type="evidence" value="ECO:0007669"/>
    <property type="project" value="UniProtKB-SubCell"/>
</dbReference>
<accession>A0A5N3V8H6</accession>
<keyword evidence="8" id="KW-1185">Reference proteome</keyword>
<feature type="domain" description="AMOP" evidence="6">
    <location>
        <begin position="236"/>
        <end position="389"/>
    </location>
</feature>
<dbReference type="InterPro" id="IPR051867">
    <property type="entry name" value="Angio_Inhib/Adhesion_GPCR"/>
</dbReference>
<comment type="subcellular location">
    <subcellularLocation>
        <location evidence="1">Secreted</location>
    </subcellularLocation>
</comment>
<feature type="region of interest" description="Disordered" evidence="5">
    <location>
        <begin position="114"/>
        <end position="184"/>
    </location>
</feature>
<keyword evidence="2" id="KW-0964">Secreted</keyword>
<organism evidence="7 8">
    <name type="scientific">Muntiacus muntjak</name>
    <name type="common">Barking deer</name>
    <name type="synonym">Indian muntjac</name>
    <dbReference type="NCBI Taxonomy" id="9888"/>
    <lineage>
        <taxon>Eukaryota</taxon>
        <taxon>Metazoa</taxon>
        <taxon>Chordata</taxon>
        <taxon>Craniata</taxon>
        <taxon>Vertebrata</taxon>
        <taxon>Euteleostomi</taxon>
        <taxon>Mammalia</taxon>
        <taxon>Eutheria</taxon>
        <taxon>Laurasiatheria</taxon>
        <taxon>Artiodactyla</taxon>
        <taxon>Ruminantia</taxon>
        <taxon>Pecora</taxon>
        <taxon>Cervidae</taxon>
        <taxon>Muntiacinae</taxon>
        <taxon>Muntiacus</taxon>
    </lineage>
</organism>
<name>A0A5N3V8H6_MUNMU</name>
<keyword evidence="3" id="KW-0732">Signal</keyword>
<dbReference type="AlphaFoldDB" id="A0A5N3V8H6"/>
<dbReference type="PROSITE" id="PS50856">
    <property type="entry name" value="AMOP"/>
    <property type="match status" value="1"/>
</dbReference>
<evidence type="ECO:0000256" key="4">
    <source>
        <dbReference type="ARBA" id="ARBA00023157"/>
    </source>
</evidence>
<evidence type="ECO:0000256" key="5">
    <source>
        <dbReference type="SAM" id="MobiDB-lite"/>
    </source>
</evidence>
<dbReference type="PANTHER" id="PTHR10239:SF28">
    <property type="entry name" value="ISTHMIN-2"/>
    <property type="match status" value="1"/>
</dbReference>
<proteinExistence type="predicted"/>
<protein>
    <recommendedName>
        <fullName evidence="6">AMOP domain-containing protein</fullName>
    </recommendedName>
</protein>
<evidence type="ECO:0000259" key="6">
    <source>
        <dbReference type="PROSITE" id="PS50856"/>
    </source>
</evidence>
<evidence type="ECO:0000313" key="8">
    <source>
        <dbReference type="Proteomes" id="UP000326458"/>
    </source>
</evidence>
<feature type="compositionally biased region" description="Acidic residues" evidence="5">
    <location>
        <begin position="128"/>
        <end position="151"/>
    </location>
</feature>
<evidence type="ECO:0000256" key="1">
    <source>
        <dbReference type="ARBA" id="ARBA00004613"/>
    </source>
</evidence>
<evidence type="ECO:0000256" key="2">
    <source>
        <dbReference type="ARBA" id="ARBA00022525"/>
    </source>
</evidence>
<sequence length="401" mass="43452">MGSGPRLPGSNPGSPTKCLCHPRQIPALPEKRRRPLLLSRAHLQAGPCQHKRRALPESAPLVLDKMPSPGTLEGTPLLLELQKLPGLANTDLSALNPNIHLRATGEMEVQGCWWEDPSQGQSPGVGGEEQEEEEDRPPEDSEGEDQEEDSEEHGGDDQEPGFRGAAGGWEQGPLSPGDWAFEEPDRCGVEPLISLQWEPWRPQPAEDSASPVPVTCPLPCLVSSLPHGTEDKDPLGLPSEGRQPLAHDAMDISAQVIPEARYAYPCAYPPEAVSSAVSLRDKHQGRSFRWRDASGRTSAWTCTGPQPTSACALSGTPAAQHCCYHAGSRLLIRGKGAGAPDLVSTDVSPELHFKVDTLLWIPCKADCSRYHAVWTPNNGRACADNPPEEEYLAQLQEAKQY</sequence>
<keyword evidence="4" id="KW-1015">Disulfide bond</keyword>
<dbReference type="Proteomes" id="UP000326458">
    <property type="component" value="Unassembled WGS sequence"/>
</dbReference>
<evidence type="ECO:0000313" key="7">
    <source>
        <dbReference type="EMBL" id="KAB0344651.1"/>
    </source>
</evidence>
<gene>
    <name evidence="7" type="ORF">FD754_021577</name>
</gene>